<protein>
    <submittedName>
        <fullName evidence="2">Uncharacterized protein</fullName>
    </submittedName>
</protein>
<organism evidence="2 3">
    <name type="scientific">Gloeophyllum trabeum (strain ATCC 11539 / FP-39264 / Madison 617)</name>
    <name type="common">Brown rot fungus</name>
    <dbReference type="NCBI Taxonomy" id="670483"/>
    <lineage>
        <taxon>Eukaryota</taxon>
        <taxon>Fungi</taxon>
        <taxon>Dikarya</taxon>
        <taxon>Basidiomycota</taxon>
        <taxon>Agaricomycotina</taxon>
        <taxon>Agaricomycetes</taxon>
        <taxon>Gloeophyllales</taxon>
        <taxon>Gloeophyllaceae</taxon>
        <taxon>Gloeophyllum</taxon>
    </lineage>
</organism>
<accession>S7PVH7</accession>
<feature type="compositionally biased region" description="Low complexity" evidence="1">
    <location>
        <begin position="298"/>
        <end position="308"/>
    </location>
</feature>
<gene>
    <name evidence="2" type="ORF">GLOTRDRAFT_96250</name>
</gene>
<dbReference type="HOGENOM" id="CLU_698404_0_0_1"/>
<dbReference type="GeneID" id="19309818"/>
<evidence type="ECO:0000256" key="1">
    <source>
        <dbReference type="SAM" id="MobiDB-lite"/>
    </source>
</evidence>
<evidence type="ECO:0000313" key="2">
    <source>
        <dbReference type="EMBL" id="EPQ51493.1"/>
    </source>
</evidence>
<keyword evidence="3" id="KW-1185">Reference proteome</keyword>
<dbReference type="Proteomes" id="UP000030669">
    <property type="component" value="Unassembled WGS sequence"/>
</dbReference>
<dbReference type="EMBL" id="KB469310">
    <property type="protein sequence ID" value="EPQ51493.1"/>
    <property type="molecule type" value="Genomic_DNA"/>
</dbReference>
<dbReference type="RefSeq" id="XP_007869961.1">
    <property type="nucleotide sequence ID" value="XM_007871770.1"/>
</dbReference>
<dbReference type="KEGG" id="gtr:GLOTRDRAFT_96250"/>
<sequence length="395" mass="43207">MERPTVGLKAYLSNVILCPLTFAPSMTSRSHTGGGPQSQVVRSPKARRWDFVEVLESHFGMSCQVDRYFRAVTDVQVLQCELLLPATSIKTCYYLEHHVGDPCRLGAEVQVVLDTATLIARSLGNPVTGLDGLMFGTCHAKGLLVRHFSRWFDIRAISWNGPQGPEAYTMAVICVAPGLLSPTDFTSFASARVKRHPRLTIRSPQFDAGLFDSGKKREWTTYETVWAVTRAVCAELYCDYFAVTTYEQWVFGQFEKSNPGPSGPSLWGSLTELPSSSSAMFRSPSEYALRPPNSDTGPLSASTASPSRARGRSPSKRGVQQSKEPEACHACISPVFKATDGSRLMRMLVYWAQLSRGQTEAVNTKVRHPNMVGCGAMCALGLLADPVLLVTSAPS</sequence>
<feature type="region of interest" description="Disordered" evidence="1">
    <location>
        <begin position="283"/>
        <end position="325"/>
    </location>
</feature>
<reference evidence="2 3" key="1">
    <citation type="journal article" date="2012" name="Science">
        <title>The Paleozoic origin of enzymatic lignin decomposition reconstructed from 31 fungal genomes.</title>
        <authorList>
            <person name="Floudas D."/>
            <person name="Binder M."/>
            <person name="Riley R."/>
            <person name="Barry K."/>
            <person name="Blanchette R.A."/>
            <person name="Henrissat B."/>
            <person name="Martinez A.T."/>
            <person name="Otillar R."/>
            <person name="Spatafora J.W."/>
            <person name="Yadav J.S."/>
            <person name="Aerts A."/>
            <person name="Benoit I."/>
            <person name="Boyd A."/>
            <person name="Carlson A."/>
            <person name="Copeland A."/>
            <person name="Coutinho P.M."/>
            <person name="de Vries R.P."/>
            <person name="Ferreira P."/>
            <person name="Findley K."/>
            <person name="Foster B."/>
            <person name="Gaskell J."/>
            <person name="Glotzer D."/>
            <person name="Gorecki P."/>
            <person name="Heitman J."/>
            <person name="Hesse C."/>
            <person name="Hori C."/>
            <person name="Igarashi K."/>
            <person name="Jurgens J.A."/>
            <person name="Kallen N."/>
            <person name="Kersten P."/>
            <person name="Kohler A."/>
            <person name="Kuees U."/>
            <person name="Kumar T.K.A."/>
            <person name="Kuo A."/>
            <person name="LaButti K."/>
            <person name="Larrondo L.F."/>
            <person name="Lindquist E."/>
            <person name="Ling A."/>
            <person name="Lombard V."/>
            <person name="Lucas S."/>
            <person name="Lundell T."/>
            <person name="Martin R."/>
            <person name="McLaughlin D.J."/>
            <person name="Morgenstern I."/>
            <person name="Morin E."/>
            <person name="Murat C."/>
            <person name="Nagy L.G."/>
            <person name="Nolan M."/>
            <person name="Ohm R.A."/>
            <person name="Patyshakuliyeva A."/>
            <person name="Rokas A."/>
            <person name="Ruiz-Duenas F.J."/>
            <person name="Sabat G."/>
            <person name="Salamov A."/>
            <person name="Samejima M."/>
            <person name="Schmutz J."/>
            <person name="Slot J.C."/>
            <person name="St John F."/>
            <person name="Stenlid J."/>
            <person name="Sun H."/>
            <person name="Sun S."/>
            <person name="Syed K."/>
            <person name="Tsang A."/>
            <person name="Wiebenga A."/>
            <person name="Young D."/>
            <person name="Pisabarro A."/>
            <person name="Eastwood D.C."/>
            <person name="Martin F."/>
            <person name="Cullen D."/>
            <person name="Grigoriev I.V."/>
            <person name="Hibbett D.S."/>
        </authorList>
    </citation>
    <scope>NUCLEOTIDE SEQUENCE [LARGE SCALE GENOMIC DNA]</scope>
    <source>
        <strain evidence="2 3">ATCC 11539</strain>
    </source>
</reference>
<name>S7PVH7_GLOTA</name>
<dbReference type="OrthoDB" id="2579508at2759"/>
<evidence type="ECO:0000313" key="3">
    <source>
        <dbReference type="Proteomes" id="UP000030669"/>
    </source>
</evidence>
<proteinExistence type="predicted"/>
<dbReference type="AlphaFoldDB" id="S7PVH7"/>